<dbReference type="Pfam" id="PF13581">
    <property type="entry name" value="HATPase_c_2"/>
    <property type="match status" value="1"/>
</dbReference>
<keyword evidence="1" id="KW-0808">Transferase</keyword>
<dbReference type="GO" id="GO:0004674">
    <property type="term" value="F:protein serine/threonine kinase activity"/>
    <property type="evidence" value="ECO:0007669"/>
    <property type="project" value="UniProtKB-KW"/>
</dbReference>
<comment type="caution">
    <text evidence="4">The sequence shown here is derived from an EMBL/GenBank/DDBJ whole genome shotgun (WGS) entry which is preliminary data.</text>
</comment>
<dbReference type="Proteomes" id="UP000033615">
    <property type="component" value="Unassembled WGS sequence"/>
</dbReference>
<keyword evidence="1" id="KW-0723">Serine/threonine-protein kinase</keyword>
<dbReference type="SUPFAM" id="SSF55874">
    <property type="entry name" value="ATPase domain of HSP90 chaperone/DNA topoisomerase II/histidine kinase"/>
    <property type="match status" value="1"/>
</dbReference>
<evidence type="ECO:0000313" key="5">
    <source>
        <dbReference type="Proteomes" id="UP000033615"/>
    </source>
</evidence>
<dbReference type="Gene3D" id="3.30.565.10">
    <property type="entry name" value="Histidine kinase-like ATPase, C-terminal domain"/>
    <property type="match status" value="1"/>
</dbReference>
<accession>A0A1V4CU91</accession>
<feature type="region of interest" description="Disordered" evidence="2">
    <location>
        <begin position="81"/>
        <end position="103"/>
    </location>
</feature>
<dbReference type="PANTHER" id="PTHR35526">
    <property type="entry name" value="ANTI-SIGMA-F FACTOR RSBW-RELATED"/>
    <property type="match status" value="1"/>
</dbReference>
<feature type="compositionally biased region" description="Basic and acidic residues" evidence="2">
    <location>
        <begin position="84"/>
        <end position="103"/>
    </location>
</feature>
<dbReference type="OrthoDB" id="3871793at2"/>
<evidence type="ECO:0000256" key="1">
    <source>
        <dbReference type="ARBA" id="ARBA00022527"/>
    </source>
</evidence>
<feature type="domain" description="Histidine kinase/HSP90-like ATPase" evidence="3">
    <location>
        <begin position="20"/>
        <end position="130"/>
    </location>
</feature>
<evidence type="ECO:0000259" key="3">
    <source>
        <dbReference type="Pfam" id="PF13581"/>
    </source>
</evidence>
<keyword evidence="1" id="KW-0418">Kinase</keyword>
<dbReference type="PANTHER" id="PTHR35526:SF3">
    <property type="entry name" value="ANTI-SIGMA-F FACTOR RSBW"/>
    <property type="match status" value="1"/>
</dbReference>
<protein>
    <recommendedName>
        <fullName evidence="3">Histidine kinase/HSP90-like ATPase domain-containing protein</fullName>
    </recommendedName>
</protein>
<name>A0A1V4CU91_9ACTN</name>
<dbReference type="InterPro" id="IPR003594">
    <property type="entry name" value="HATPase_dom"/>
</dbReference>
<dbReference type="InterPro" id="IPR036890">
    <property type="entry name" value="HATPase_C_sf"/>
</dbReference>
<reference evidence="4" key="1">
    <citation type="submission" date="2016-12" db="EMBL/GenBank/DDBJ databases">
        <title>Genome sequence of Streptomyces antioxidans MUSC 164.</title>
        <authorList>
            <person name="Lee L.-H."/>
            <person name="Ser H.-L."/>
        </authorList>
    </citation>
    <scope>NUCLEOTIDE SEQUENCE [LARGE SCALE GENOMIC DNA]</scope>
    <source>
        <strain evidence="4">MUSC 164</strain>
    </source>
</reference>
<evidence type="ECO:0000313" key="4">
    <source>
        <dbReference type="EMBL" id="OPF70671.1"/>
    </source>
</evidence>
<sequence length="143" mass="15376">MDEYMSAPRVWGLMCPGSREEVTRARRWTRDILNGHPCAHDAELIVSELGSNALTHTASGSPYGTFQLTLSLSPRTVAISVTDEGGHPEEPRSTEADPDDTHGRGLTIVMALARRLDITGSQYGRTVTAQLVAAPEQAGVTTC</sequence>
<gene>
    <name evidence="4" type="ORF">VT50_0236010</name>
</gene>
<keyword evidence="5" id="KW-1185">Reference proteome</keyword>
<proteinExistence type="predicted"/>
<dbReference type="CDD" id="cd16936">
    <property type="entry name" value="HATPase_RsbW-like"/>
    <property type="match status" value="1"/>
</dbReference>
<evidence type="ECO:0000256" key="2">
    <source>
        <dbReference type="SAM" id="MobiDB-lite"/>
    </source>
</evidence>
<dbReference type="AlphaFoldDB" id="A0A1V4CU91"/>
<organism evidence="4 5">
    <name type="scientific">Streptomyces antioxidans</name>
    <dbReference type="NCBI Taxonomy" id="1507734"/>
    <lineage>
        <taxon>Bacteria</taxon>
        <taxon>Bacillati</taxon>
        <taxon>Actinomycetota</taxon>
        <taxon>Actinomycetes</taxon>
        <taxon>Kitasatosporales</taxon>
        <taxon>Streptomycetaceae</taxon>
        <taxon>Streptomyces</taxon>
    </lineage>
</organism>
<dbReference type="EMBL" id="LAKD02000137">
    <property type="protein sequence ID" value="OPF70671.1"/>
    <property type="molecule type" value="Genomic_DNA"/>
</dbReference>
<dbReference type="InterPro" id="IPR050267">
    <property type="entry name" value="Anti-sigma-factor_SerPK"/>
</dbReference>